<dbReference type="SUPFAM" id="SSF51161">
    <property type="entry name" value="Trimeric LpxA-like enzymes"/>
    <property type="match status" value="1"/>
</dbReference>
<reference evidence="1 2" key="1">
    <citation type="submission" date="2016-09" db="EMBL/GenBank/DDBJ databases">
        <authorList>
            <person name="Capua I."/>
            <person name="De Benedictis P."/>
            <person name="Joannis T."/>
            <person name="Lombin L.H."/>
            <person name="Cattoli G."/>
        </authorList>
    </citation>
    <scope>NUCLEOTIDE SEQUENCE [LARGE SCALE GENOMIC DNA]</scope>
    <source>
        <strain evidence="1 2">LMG 25899</strain>
    </source>
</reference>
<dbReference type="Proteomes" id="UP000095256">
    <property type="component" value="Unassembled WGS sequence"/>
</dbReference>
<dbReference type="InterPro" id="IPR001451">
    <property type="entry name" value="Hexapep"/>
</dbReference>
<organism evidence="1 2">
    <name type="scientific">Enterococcus rivorum</name>
    <dbReference type="NCBI Taxonomy" id="762845"/>
    <lineage>
        <taxon>Bacteria</taxon>
        <taxon>Bacillati</taxon>
        <taxon>Bacillota</taxon>
        <taxon>Bacilli</taxon>
        <taxon>Lactobacillales</taxon>
        <taxon>Enterococcaceae</taxon>
        <taxon>Enterococcus</taxon>
    </lineage>
</organism>
<dbReference type="CDD" id="cd03349">
    <property type="entry name" value="LbH_XAT"/>
    <property type="match status" value="1"/>
</dbReference>
<dbReference type="RefSeq" id="WP_069698723.1">
    <property type="nucleotide sequence ID" value="NZ_JAGGMA010000001.1"/>
</dbReference>
<dbReference type="AlphaFoldDB" id="A0A1E5KX57"/>
<dbReference type="Gene3D" id="2.160.10.10">
    <property type="entry name" value="Hexapeptide repeat proteins"/>
    <property type="match status" value="1"/>
</dbReference>
<evidence type="ECO:0000313" key="1">
    <source>
        <dbReference type="EMBL" id="OEH82447.1"/>
    </source>
</evidence>
<evidence type="ECO:0008006" key="3">
    <source>
        <dbReference type="Google" id="ProtNLM"/>
    </source>
</evidence>
<protein>
    <recommendedName>
        <fullName evidence="3">Acetyltransferase</fullName>
    </recommendedName>
</protein>
<name>A0A1E5KX57_9ENTE</name>
<dbReference type="PANTHER" id="PTHR43300:SF11">
    <property type="entry name" value="ACETYLTRANSFERASE RV3034C-RELATED"/>
    <property type="match status" value="1"/>
</dbReference>
<sequence length="218" mass="25132">MLVKYFIVKLKLFFFKRIWRKMNEHNYTTASNVFDVSLVSVGNFTYGALEIIDFKEMNAKVEIGNFCSIAKGVKFLMGGEHDYKKISTYPFKRFLSEEFVGIESFSRGPIVIEDDVWIGRDVLILSGVTVRQGAIIGAGSVVRESVPPYSIFVGNKVIKKRFSDDVCKKLECIDWSTINEKDVLENLDSLYEFSENKINENSFYQFFSNKNLKKDEEI</sequence>
<dbReference type="InterPro" id="IPR011004">
    <property type="entry name" value="Trimer_LpxA-like_sf"/>
</dbReference>
<dbReference type="OrthoDB" id="9801697at2"/>
<proteinExistence type="predicted"/>
<accession>A0A1E5KX57</accession>
<dbReference type="STRING" id="762845.BCR26_03165"/>
<keyword evidence="2" id="KW-1185">Reference proteome</keyword>
<comment type="caution">
    <text evidence="1">The sequence shown here is derived from an EMBL/GenBank/DDBJ whole genome shotgun (WGS) entry which is preliminary data.</text>
</comment>
<dbReference type="PANTHER" id="PTHR43300">
    <property type="entry name" value="ACETYLTRANSFERASE"/>
    <property type="match status" value="1"/>
</dbReference>
<dbReference type="Pfam" id="PF00132">
    <property type="entry name" value="Hexapep"/>
    <property type="match status" value="1"/>
</dbReference>
<dbReference type="InterPro" id="IPR050179">
    <property type="entry name" value="Trans_hexapeptide_repeat"/>
</dbReference>
<dbReference type="EMBL" id="MIEK01000023">
    <property type="protein sequence ID" value="OEH82447.1"/>
    <property type="molecule type" value="Genomic_DNA"/>
</dbReference>
<gene>
    <name evidence="1" type="ORF">BCR26_03165</name>
</gene>
<evidence type="ECO:0000313" key="2">
    <source>
        <dbReference type="Proteomes" id="UP000095256"/>
    </source>
</evidence>